<protein>
    <submittedName>
        <fullName evidence="2">Uncharacterized protein</fullName>
    </submittedName>
</protein>
<dbReference type="EMBL" id="CDMY01000639">
    <property type="protein sequence ID" value="CEM27713.1"/>
    <property type="molecule type" value="Genomic_DNA"/>
</dbReference>
<dbReference type="Proteomes" id="UP000041254">
    <property type="component" value="Unassembled WGS sequence"/>
</dbReference>
<organism evidence="2 3">
    <name type="scientific">Vitrella brassicaformis (strain CCMP3155)</name>
    <dbReference type="NCBI Taxonomy" id="1169540"/>
    <lineage>
        <taxon>Eukaryota</taxon>
        <taxon>Sar</taxon>
        <taxon>Alveolata</taxon>
        <taxon>Colpodellida</taxon>
        <taxon>Vitrellaceae</taxon>
        <taxon>Vitrella</taxon>
    </lineage>
</organism>
<evidence type="ECO:0000256" key="1">
    <source>
        <dbReference type="SAM" id="MobiDB-lite"/>
    </source>
</evidence>
<dbReference type="InParanoid" id="A0A0G4GEF0"/>
<feature type="compositionally biased region" description="Basic and acidic residues" evidence="1">
    <location>
        <begin position="52"/>
        <end position="74"/>
    </location>
</feature>
<feature type="region of interest" description="Disordered" evidence="1">
    <location>
        <begin position="48"/>
        <end position="74"/>
    </location>
</feature>
<gene>
    <name evidence="2" type="ORF">Vbra_937</name>
</gene>
<accession>A0A0G4GEF0</accession>
<dbReference type="AlphaFoldDB" id="A0A0G4GEF0"/>
<proteinExistence type="predicted"/>
<keyword evidence="3" id="KW-1185">Reference proteome</keyword>
<evidence type="ECO:0000313" key="2">
    <source>
        <dbReference type="EMBL" id="CEM27713.1"/>
    </source>
</evidence>
<evidence type="ECO:0000313" key="3">
    <source>
        <dbReference type="Proteomes" id="UP000041254"/>
    </source>
</evidence>
<dbReference type="VEuPathDB" id="CryptoDB:Vbra_937"/>
<sequence>MSTASWTSFRSSSQLSVMDIPALLYAAAVLAMQLIRGLPAERAFTHPCGGDRLAREKHDKGSCPGEERGGAGEA</sequence>
<name>A0A0G4GEF0_VITBC</name>
<reference evidence="2 3" key="1">
    <citation type="submission" date="2014-11" db="EMBL/GenBank/DDBJ databases">
        <authorList>
            <person name="Zhu J."/>
            <person name="Qi W."/>
            <person name="Song R."/>
        </authorList>
    </citation>
    <scope>NUCLEOTIDE SEQUENCE [LARGE SCALE GENOMIC DNA]</scope>
</reference>